<dbReference type="Proteomes" id="UP000474640">
    <property type="component" value="Unassembled WGS sequence"/>
</dbReference>
<name>A0A7C8VA70_ORBOL</name>
<comment type="caution">
    <text evidence="2">The sequence shown here is derived from an EMBL/GenBank/DDBJ whole genome shotgun (WGS) entry which is preliminary data.</text>
</comment>
<evidence type="ECO:0000256" key="1">
    <source>
        <dbReference type="SAM" id="MobiDB-lite"/>
    </source>
</evidence>
<proteinExistence type="predicted"/>
<accession>A0A7C8VA70</accession>
<gene>
    <name evidence="2" type="ORF">TWF970_009100</name>
</gene>
<evidence type="ECO:0000313" key="2">
    <source>
        <dbReference type="EMBL" id="KAF3273440.1"/>
    </source>
</evidence>
<organism evidence="2 3">
    <name type="scientific">Orbilia oligospora</name>
    <name type="common">Nematode-trapping fungus</name>
    <name type="synonym">Arthrobotrys oligospora</name>
    <dbReference type="NCBI Taxonomy" id="2813651"/>
    <lineage>
        <taxon>Eukaryota</taxon>
        <taxon>Fungi</taxon>
        <taxon>Dikarya</taxon>
        <taxon>Ascomycota</taxon>
        <taxon>Pezizomycotina</taxon>
        <taxon>Orbiliomycetes</taxon>
        <taxon>Orbiliales</taxon>
        <taxon>Orbiliaceae</taxon>
        <taxon>Orbilia</taxon>
    </lineage>
</organism>
<sequence>MRTPYCRFFEIYYPLDITSGYIGRGIHKAPSHIPNRIQKLSSRATYLIICLPEQIVILDPLRASDIARSLLTGVSFTRTNVQLWAASWAKIQTPANYLRLSDRGVSTSRRTIGKSQKSQSEPYPGSTSISHPVWGSMRLRDIEIFIGQARSLRK</sequence>
<dbReference type="EMBL" id="JAABOJ010000053">
    <property type="protein sequence ID" value="KAF3273440.1"/>
    <property type="molecule type" value="Genomic_DNA"/>
</dbReference>
<reference evidence="2 3" key="1">
    <citation type="submission" date="2020-01" db="EMBL/GenBank/DDBJ databases">
        <authorList>
            <person name="Palmer J.M."/>
        </authorList>
    </citation>
    <scope>NUCLEOTIDE SEQUENCE [LARGE SCALE GENOMIC DNA]</scope>
    <source>
        <strain evidence="2 3">TWF970</strain>
    </source>
</reference>
<feature type="region of interest" description="Disordered" evidence="1">
    <location>
        <begin position="108"/>
        <end position="129"/>
    </location>
</feature>
<dbReference type="AlphaFoldDB" id="A0A7C8VA70"/>
<protein>
    <submittedName>
        <fullName evidence="2">Uncharacterized protein</fullName>
    </submittedName>
</protein>
<evidence type="ECO:0000313" key="3">
    <source>
        <dbReference type="Proteomes" id="UP000474640"/>
    </source>
</evidence>